<feature type="transmembrane region" description="Helical" evidence="7">
    <location>
        <begin position="6"/>
        <end position="26"/>
    </location>
</feature>
<organism evidence="9 10">
    <name type="scientific">Zymomonas mobilis subsp. mobilis (strain ATCC 10988 / DSM 424 / LMG 404 / NCIMB 8938 / NRRL B-806 / ZM1)</name>
    <dbReference type="NCBI Taxonomy" id="555217"/>
    <lineage>
        <taxon>Bacteria</taxon>
        <taxon>Pseudomonadati</taxon>
        <taxon>Pseudomonadota</taxon>
        <taxon>Alphaproteobacteria</taxon>
        <taxon>Sphingomonadales</taxon>
        <taxon>Zymomonadaceae</taxon>
        <taxon>Zymomonas</taxon>
    </lineage>
</organism>
<feature type="transmembrane region" description="Helical" evidence="7">
    <location>
        <begin position="120"/>
        <end position="138"/>
    </location>
</feature>
<dbReference type="Pfam" id="PF01694">
    <property type="entry name" value="Rhomboid"/>
    <property type="match status" value="1"/>
</dbReference>
<keyword evidence="4" id="KW-0378">Hydrolase</keyword>
<dbReference type="InterPro" id="IPR035952">
    <property type="entry name" value="Rhomboid-like_sf"/>
</dbReference>
<dbReference type="KEGG" id="zmm:Zmob_1524"/>
<dbReference type="PANTHER" id="PTHR43731:SF14">
    <property type="entry name" value="PRESENILIN-ASSOCIATED RHOMBOID-LIKE PROTEIN, MITOCHONDRIAL"/>
    <property type="match status" value="1"/>
</dbReference>
<dbReference type="Proteomes" id="UP000001494">
    <property type="component" value="Chromosome"/>
</dbReference>
<comment type="similarity">
    <text evidence="2">Belongs to the peptidase S54 family.</text>
</comment>
<comment type="subcellular location">
    <subcellularLocation>
        <location evidence="1">Membrane</location>
        <topology evidence="1">Multi-pass membrane protein</topology>
    </subcellularLocation>
</comment>
<proteinExistence type="inferred from homology"/>
<accession>A0A0H3FZV6</accession>
<sequence>MRLPPARATTVLVILTSGVWLTTFLLKIQDLWAVKAGFIPARLHGWASGVPSLPFWITPLSATFAHGGLMHIAFNMVMLAFCGRYVEMIIGSRKFLWLYVIGAYSSAFFQYLFYPNSQDPMIGASGAISTLFGAYAVLFGREPQIFASRWFNQVVQILWLAAAWSILQILIGFSESPGLMLATAAHIGGFITGLILIRPMLHFHYYNKFKKY</sequence>
<dbReference type="RefSeq" id="WP_014501111.1">
    <property type="nucleotide sequence ID" value="NC_017262.1"/>
</dbReference>
<dbReference type="GO" id="GO:0004252">
    <property type="term" value="F:serine-type endopeptidase activity"/>
    <property type="evidence" value="ECO:0007669"/>
    <property type="project" value="InterPro"/>
</dbReference>
<dbReference type="HOGENOM" id="CLU_055068_5_1_5"/>
<dbReference type="SUPFAM" id="SSF144091">
    <property type="entry name" value="Rhomboid-like"/>
    <property type="match status" value="1"/>
</dbReference>
<keyword evidence="6 7" id="KW-0472">Membrane</keyword>
<keyword evidence="5 7" id="KW-1133">Transmembrane helix</keyword>
<feature type="domain" description="Peptidase S54 rhomboid" evidence="8">
    <location>
        <begin position="58"/>
        <end position="199"/>
    </location>
</feature>
<dbReference type="OrthoDB" id="9813074at2"/>
<evidence type="ECO:0000256" key="3">
    <source>
        <dbReference type="ARBA" id="ARBA00022692"/>
    </source>
</evidence>
<evidence type="ECO:0000256" key="7">
    <source>
        <dbReference type="SAM" id="Phobius"/>
    </source>
</evidence>
<feature type="transmembrane region" description="Helical" evidence="7">
    <location>
        <begin position="63"/>
        <end position="83"/>
    </location>
</feature>
<name>A0A0H3FZV6_ZYMMA</name>
<dbReference type="InterPro" id="IPR022764">
    <property type="entry name" value="Peptidase_S54_rhomboid_dom"/>
</dbReference>
<keyword evidence="3 7" id="KW-0812">Transmembrane</keyword>
<protein>
    <submittedName>
        <fullName evidence="9">Rhomboid family protein</fullName>
    </submittedName>
</protein>
<evidence type="ECO:0000313" key="9">
    <source>
        <dbReference type="EMBL" id="AEH63340.1"/>
    </source>
</evidence>
<evidence type="ECO:0000256" key="6">
    <source>
        <dbReference type="ARBA" id="ARBA00023136"/>
    </source>
</evidence>
<dbReference type="GO" id="GO:0016020">
    <property type="term" value="C:membrane"/>
    <property type="evidence" value="ECO:0007669"/>
    <property type="project" value="UniProtKB-SubCell"/>
</dbReference>
<reference evidence="9 10" key="1">
    <citation type="journal article" date="2011" name="J. Bacteriol.">
        <title>Genome sequence of the ethanol-producing Zymomonas mobilis subsp. mobilis lectotype strain ATCC 10988.</title>
        <authorList>
            <person name="Pappas K.M."/>
            <person name="Kouvelis V.N."/>
            <person name="Saunders E."/>
            <person name="Brettin T.S."/>
            <person name="Bruce D."/>
            <person name="Detter C."/>
            <person name="Balakireva M."/>
            <person name="Han C.S."/>
            <person name="Savvakis G."/>
            <person name="Kyrpides N.C."/>
            <person name="Typas M.A."/>
        </authorList>
    </citation>
    <scope>NUCLEOTIDE SEQUENCE [LARGE SCALE GENOMIC DNA]</scope>
    <source>
        <strain evidence="10">ATCC 10988 / DSM 424 / CCUG 17860 / LMG 404 / NCIMB 8938 / NRRL B-806 / ZM1</strain>
    </source>
</reference>
<evidence type="ECO:0000256" key="1">
    <source>
        <dbReference type="ARBA" id="ARBA00004141"/>
    </source>
</evidence>
<evidence type="ECO:0000256" key="5">
    <source>
        <dbReference type="ARBA" id="ARBA00022989"/>
    </source>
</evidence>
<evidence type="ECO:0000256" key="2">
    <source>
        <dbReference type="ARBA" id="ARBA00009045"/>
    </source>
</evidence>
<evidence type="ECO:0000256" key="4">
    <source>
        <dbReference type="ARBA" id="ARBA00022801"/>
    </source>
</evidence>
<dbReference type="InterPro" id="IPR050925">
    <property type="entry name" value="Rhomboid_protease_S54"/>
</dbReference>
<dbReference type="AlphaFoldDB" id="A0A0H3FZV6"/>
<dbReference type="EMBL" id="CP002850">
    <property type="protein sequence ID" value="AEH63340.1"/>
    <property type="molecule type" value="Genomic_DNA"/>
</dbReference>
<dbReference type="PANTHER" id="PTHR43731">
    <property type="entry name" value="RHOMBOID PROTEASE"/>
    <property type="match status" value="1"/>
</dbReference>
<feature type="transmembrane region" description="Helical" evidence="7">
    <location>
        <begin position="179"/>
        <end position="201"/>
    </location>
</feature>
<evidence type="ECO:0000259" key="8">
    <source>
        <dbReference type="Pfam" id="PF01694"/>
    </source>
</evidence>
<dbReference type="Gene3D" id="1.20.1540.10">
    <property type="entry name" value="Rhomboid-like"/>
    <property type="match status" value="1"/>
</dbReference>
<gene>
    <name evidence="9" type="ordered locus">Zmob_1524</name>
</gene>
<dbReference type="eggNOG" id="COG0705">
    <property type="taxonomic scope" value="Bacteria"/>
</dbReference>
<evidence type="ECO:0000313" key="10">
    <source>
        <dbReference type="Proteomes" id="UP000001494"/>
    </source>
</evidence>
<feature type="transmembrane region" description="Helical" evidence="7">
    <location>
        <begin position="150"/>
        <end position="173"/>
    </location>
</feature>
<feature type="transmembrane region" description="Helical" evidence="7">
    <location>
        <begin position="95"/>
        <end position="114"/>
    </location>
</feature>